<proteinExistence type="predicted"/>
<sequence length="182" mass="20926">MKKLIQSTPAQRASAKEKLKLLLEAKKLPLRTDSLARALTEIGKTDAFADQEAACDEEKDMSGKKIERKVKWFVDSRNESPEDVQWHFFHTIANQITQYGGEAKYNCVVYFDEKAFDPRNAYGGHLWYKWGYVRNTGKNPILGLQIMQSDPKVLLQATRAMLKRRGKDPIPIIDIYGKVFYP</sequence>
<dbReference type="Proteomes" id="UP000596004">
    <property type="component" value="Chromosome"/>
</dbReference>
<dbReference type="AlphaFoldDB" id="A0A7T9I222"/>
<name>A0A7T9I222_9ARCH</name>
<protein>
    <submittedName>
        <fullName evidence="1">Uncharacterized protein</fullName>
    </submittedName>
</protein>
<accession>A0A7T9I222</accession>
<reference evidence="1" key="1">
    <citation type="submission" date="2020-11" db="EMBL/GenBank/DDBJ databases">
        <title>Connecting structure to function with the recovery of over 1000 high-quality activated sludge metagenome-assembled genomes encoding full-length rRNA genes using long-read sequencing.</title>
        <authorList>
            <person name="Singleton C.M."/>
            <person name="Petriglieri F."/>
            <person name="Kristensen J.M."/>
            <person name="Kirkegaard R.H."/>
            <person name="Michaelsen T.Y."/>
            <person name="Andersen M.H."/>
            <person name="Karst S.M."/>
            <person name="Dueholm M.S."/>
            <person name="Nielsen P.H."/>
            <person name="Albertsen M."/>
        </authorList>
    </citation>
    <scope>NUCLEOTIDE SEQUENCE</scope>
    <source>
        <strain evidence="1">Fred_18-Q3-R57-64_BAT3C.431</strain>
    </source>
</reference>
<evidence type="ECO:0000313" key="1">
    <source>
        <dbReference type="EMBL" id="QQR92990.1"/>
    </source>
</evidence>
<gene>
    <name evidence="1" type="ORF">IPJ89_01965</name>
</gene>
<organism evidence="1">
    <name type="scientific">Candidatus Iainarchaeum sp</name>
    <dbReference type="NCBI Taxonomy" id="3101447"/>
    <lineage>
        <taxon>Archaea</taxon>
        <taxon>Candidatus Iainarchaeota</taxon>
        <taxon>Candidatus Iainarchaeia</taxon>
        <taxon>Candidatus Iainarchaeales</taxon>
        <taxon>Candidatus Iainarchaeaceae</taxon>
        <taxon>Candidatus Iainarchaeum</taxon>
    </lineage>
</organism>
<dbReference type="EMBL" id="CP064981">
    <property type="protein sequence ID" value="QQR92990.1"/>
    <property type="molecule type" value="Genomic_DNA"/>
</dbReference>